<organism evidence="2 3">
    <name type="scientific">Sphingobacterium populi</name>
    <dbReference type="NCBI Taxonomy" id="1812824"/>
    <lineage>
        <taxon>Bacteria</taxon>
        <taxon>Pseudomonadati</taxon>
        <taxon>Bacteroidota</taxon>
        <taxon>Sphingobacteriia</taxon>
        <taxon>Sphingobacteriales</taxon>
        <taxon>Sphingobacteriaceae</taxon>
        <taxon>Sphingobacterium</taxon>
    </lineage>
</organism>
<dbReference type="Proteomes" id="UP001597418">
    <property type="component" value="Unassembled WGS sequence"/>
</dbReference>
<proteinExistence type="predicted"/>
<dbReference type="EMBL" id="JBHUMB010000006">
    <property type="protein sequence ID" value="MFD2742579.1"/>
    <property type="molecule type" value="Genomic_DNA"/>
</dbReference>
<reference evidence="3" key="1">
    <citation type="journal article" date="2019" name="Int. J. Syst. Evol. Microbiol.">
        <title>The Global Catalogue of Microorganisms (GCM) 10K type strain sequencing project: providing services to taxonomists for standard genome sequencing and annotation.</title>
        <authorList>
            <consortium name="The Broad Institute Genomics Platform"/>
            <consortium name="The Broad Institute Genome Sequencing Center for Infectious Disease"/>
            <person name="Wu L."/>
            <person name="Ma J."/>
        </authorList>
    </citation>
    <scope>NUCLEOTIDE SEQUENCE [LARGE SCALE GENOMIC DNA]</scope>
    <source>
        <strain evidence="3">KCTC 42247</strain>
    </source>
</reference>
<gene>
    <name evidence="2" type="ORF">ACFSQ6_04150</name>
</gene>
<evidence type="ECO:0000313" key="3">
    <source>
        <dbReference type="Proteomes" id="UP001597418"/>
    </source>
</evidence>
<accession>A0ABW5U9I6</accession>
<evidence type="ECO:0000256" key="1">
    <source>
        <dbReference type="SAM" id="SignalP"/>
    </source>
</evidence>
<evidence type="ECO:0000313" key="2">
    <source>
        <dbReference type="EMBL" id="MFD2742579.1"/>
    </source>
</evidence>
<feature type="signal peptide" evidence="1">
    <location>
        <begin position="1"/>
        <end position="25"/>
    </location>
</feature>
<dbReference type="InterPro" id="IPR025737">
    <property type="entry name" value="FApF"/>
</dbReference>
<keyword evidence="1" id="KW-0732">Signal</keyword>
<sequence>MNIFKKLGALTGFLLFATMVPQANACDVCGSGVGSYYLGILPNFNKRFVGLRYQQNRIQTHLGPTGNRTVNTADEQYQTMELWGAWNFGERWRVMAIVPYSFNRRTIGTGAQWAESGTKDGLGDIVAMGHYKLFDDMHTTSNNTLLMQSLWIGGGVKVPSGTYDPSEQSKVGAGAANTFQLGTASTDFMINAAYDLRLMDAGVNINTTYKINTENKHGYRYANKIAINGLLYYKLNVKDKLRLSPNLGVLYESQSKDVLDNRFDVATSGGHSTIGIVGVEINAGKISVGGNFQRPFSQELADGRILAGNRVMTHVSFSF</sequence>
<keyword evidence="3" id="KW-1185">Reference proteome</keyword>
<comment type="caution">
    <text evidence="2">The sequence shown here is derived from an EMBL/GenBank/DDBJ whole genome shotgun (WGS) entry which is preliminary data.</text>
</comment>
<name>A0ABW5U9I6_9SPHI</name>
<protein>
    <submittedName>
        <fullName evidence="2">Transporter</fullName>
    </submittedName>
</protein>
<dbReference type="RefSeq" id="WP_066755331.1">
    <property type="nucleotide sequence ID" value="NZ_JBHUMB010000006.1"/>
</dbReference>
<dbReference type="Pfam" id="PF13557">
    <property type="entry name" value="Phenol_MetA_deg"/>
    <property type="match status" value="1"/>
</dbReference>
<feature type="chain" id="PRO_5045812313" evidence="1">
    <location>
        <begin position="26"/>
        <end position="319"/>
    </location>
</feature>